<feature type="transmembrane region" description="Helical" evidence="5">
    <location>
        <begin position="34"/>
        <end position="54"/>
    </location>
</feature>
<dbReference type="PANTHER" id="PTHR33507:SF3">
    <property type="entry name" value="INNER MEMBRANE PROTEIN YBBJ"/>
    <property type="match status" value="1"/>
</dbReference>
<dbReference type="EMBL" id="LWDL01000021">
    <property type="protein sequence ID" value="OQW51227.1"/>
    <property type="molecule type" value="Genomic_DNA"/>
</dbReference>
<dbReference type="Gene3D" id="2.40.50.140">
    <property type="entry name" value="Nucleic acid-binding proteins"/>
    <property type="match status" value="1"/>
</dbReference>
<name>A0A1W9HV95_9HYPH</name>
<reference evidence="7 8" key="1">
    <citation type="journal article" date="2017" name="Water Res.">
        <title>Comammox in drinking water systems.</title>
        <authorList>
            <person name="Wang Y."/>
            <person name="Ma L."/>
            <person name="Mao Y."/>
            <person name="Jiang X."/>
            <person name="Xia Y."/>
            <person name="Yu K."/>
            <person name="Li B."/>
            <person name="Zhang T."/>
        </authorList>
    </citation>
    <scope>NUCLEOTIDE SEQUENCE [LARGE SCALE GENOMIC DNA]</scope>
    <source>
        <strain evidence="7">SG_bin8</strain>
    </source>
</reference>
<keyword evidence="4 5" id="KW-0472">Membrane</keyword>
<evidence type="ECO:0000259" key="6">
    <source>
        <dbReference type="Pfam" id="PF01957"/>
    </source>
</evidence>
<organism evidence="7 8">
    <name type="scientific">Candidatus Raskinella chloraquaticus</name>
    <dbReference type="NCBI Taxonomy" id="1951219"/>
    <lineage>
        <taxon>Bacteria</taxon>
        <taxon>Pseudomonadati</taxon>
        <taxon>Pseudomonadota</taxon>
        <taxon>Alphaproteobacteria</taxon>
        <taxon>Hyphomicrobiales</taxon>
        <taxon>Phreatobacteraceae</taxon>
        <taxon>Candidatus Raskinella</taxon>
    </lineage>
</organism>
<dbReference type="InterPro" id="IPR002810">
    <property type="entry name" value="NfeD-like_C"/>
</dbReference>
<evidence type="ECO:0000256" key="2">
    <source>
        <dbReference type="ARBA" id="ARBA00022692"/>
    </source>
</evidence>
<evidence type="ECO:0000256" key="4">
    <source>
        <dbReference type="ARBA" id="ARBA00023136"/>
    </source>
</evidence>
<sequence length="151" mass="16385">MEWLQHWTDQFGAWSWLIVGLALMGLETLAPGFVFLWFGLAAVATGLMASLIGLSLKGQLVAFALLALASLVLWWRLQRRLAPQSADPTLNARAARHIGREFILAEPIISGNGRVRIDDSFWRIAGNDCPAGTKVTVSGVDGSVLTVRQAS</sequence>
<evidence type="ECO:0000256" key="5">
    <source>
        <dbReference type="SAM" id="Phobius"/>
    </source>
</evidence>
<evidence type="ECO:0000313" key="7">
    <source>
        <dbReference type="EMBL" id="OQW51227.1"/>
    </source>
</evidence>
<keyword evidence="2 5" id="KW-0812">Transmembrane</keyword>
<proteinExistence type="predicted"/>
<gene>
    <name evidence="7" type="ORF">A4S15_12415</name>
</gene>
<dbReference type="RefSeq" id="WP_376801539.1">
    <property type="nucleotide sequence ID" value="NZ_DBNB01000022.1"/>
</dbReference>
<dbReference type="InterPro" id="IPR012340">
    <property type="entry name" value="NA-bd_OB-fold"/>
</dbReference>
<feature type="transmembrane region" description="Helical" evidence="5">
    <location>
        <begin position="12"/>
        <end position="29"/>
    </location>
</feature>
<evidence type="ECO:0000313" key="8">
    <source>
        <dbReference type="Proteomes" id="UP000192872"/>
    </source>
</evidence>
<dbReference type="STRING" id="1827387.A4S15_12415"/>
<comment type="subcellular location">
    <subcellularLocation>
        <location evidence="1">Membrane</location>
        <topology evidence="1">Multi-pass membrane protein</topology>
    </subcellularLocation>
</comment>
<dbReference type="GO" id="GO:0005886">
    <property type="term" value="C:plasma membrane"/>
    <property type="evidence" value="ECO:0007669"/>
    <property type="project" value="TreeGrafter"/>
</dbReference>
<comment type="caution">
    <text evidence="7">The sequence shown here is derived from an EMBL/GenBank/DDBJ whole genome shotgun (WGS) entry which is preliminary data.</text>
</comment>
<dbReference type="InterPro" id="IPR052165">
    <property type="entry name" value="Membrane_assoc_protease"/>
</dbReference>
<evidence type="ECO:0000256" key="1">
    <source>
        <dbReference type="ARBA" id="ARBA00004141"/>
    </source>
</evidence>
<dbReference type="PANTHER" id="PTHR33507">
    <property type="entry name" value="INNER MEMBRANE PROTEIN YBBJ"/>
    <property type="match status" value="1"/>
</dbReference>
<keyword evidence="3 5" id="KW-1133">Transmembrane helix</keyword>
<feature type="domain" description="NfeD-like C-terminal" evidence="6">
    <location>
        <begin position="95"/>
        <end position="148"/>
    </location>
</feature>
<dbReference type="AlphaFoldDB" id="A0A1W9HV95"/>
<accession>A0A1W9HV95</accession>
<protein>
    <recommendedName>
        <fullName evidence="6">NfeD-like C-terminal domain-containing protein</fullName>
    </recommendedName>
</protein>
<evidence type="ECO:0000256" key="3">
    <source>
        <dbReference type="ARBA" id="ARBA00022989"/>
    </source>
</evidence>
<feature type="transmembrane region" description="Helical" evidence="5">
    <location>
        <begin position="60"/>
        <end position="77"/>
    </location>
</feature>
<dbReference type="Proteomes" id="UP000192872">
    <property type="component" value="Unassembled WGS sequence"/>
</dbReference>
<dbReference type="Pfam" id="PF01957">
    <property type="entry name" value="NfeD"/>
    <property type="match status" value="1"/>
</dbReference>